<dbReference type="EMBL" id="CM010633">
    <property type="protein sequence ID" value="RID56699.1"/>
    <property type="molecule type" value="Genomic_DNA"/>
</dbReference>
<gene>
    <name evidence="3" type="ORF">BRARA_F00127</name>
</gene>
<feature type="domain" description="Nuclease associated modular" evidence="2">
    <location>
        <begin position="169"/>
        <end position="199"/>
    </location>
</feature>
<feature type="region of interest" description="Disordered" evidence="1">
    <location>
        <begin position="285"/>
        <end position="346"/>
    </location>
</feature>
<dbReference type="AlphaFoldDB" id="A0A397YTE3"/>
<evidence type="ECO:0000313" key="3">
    <source>
        <dbReference type="EMBL" id="RID56699.1"/>
    </source>
</evidence>
<dbReference type="PANTHER" id="PTHR34199">
    <property type="entry name" value="NUMOD3 MOTIF FAMILY PROTEIN, EXPRESSED"/>
    <property type="match status" value="1"/>
</dbReference>
<protein>
    <recommendedName>
        <fullName evidence="2">Nuclease associated modular domain-containing protein</fullName>
    </recommendedName>
</protein>
<organism evidence="3 4">
    <name type="scientific">Brassica campestris</name>
    <name type="common">Field mustard</name>
    <dbReference type="NCBI Taxonomy" id="3711"/>
    <lineage>
        <taxon>Eukaryota</taxon>
        <taxon>Viridiplantae</taxon>
        <taxon>Streptophyta</taxon>
        <taxon>Embryophyta</taxon>
        <taxon>Tracheophyta</taxon>
        <taxon>Spermatophyta</taxon>
        <taxon>Magnoliopsida</taxon>
        <taxon>eudicotyledons</taxon>
        <taxon>Gunneridae</taxon>
        <taxon>Pentapetalae</taxon>
        <taxon>rosids</taxon>
        <taxon>malvids</taxon>
        <taxon>Brassicales</taxon>
        <taxon>Brassicaceae</taxon>
        <taxon>Brassiceae</taxon>
        <taxon>Brassica</taxon>
    </lineage>
</organism>
<accession>A0A397YTE3</accession>
<evidence type="ECO:0000313" key="4">
    <source>
        <dbReference type="Proteomes" id="UP000264353"/>
    </source>
</evidence>
<dbReference type="Proteomes" id="UP000264353">
    <property type="component" value="Chromosome A6"/>
</dbReference>
<dbReference type="Pfam" id="PF07460">
    <property type="entry name" value="NUMOD3"/>
    <property type="match status" value="1"/>
</dbReference>
<dbReference type="InterPro" id="IPR003611">
    <property type="entry name" value="NUMOD3"/>
</dbReference>
<sequence length="434" mass="50469">MKLNRPISGPLFSGPLLLPLTTLSVSPAVSGLFFINGVSPEKYLRVWDNDIAERSNFLDNMFSFSSPLHLRARVGLSMEMKYPFQSRTRSVWCFSTAVYWNLKEPIMFRISNSLSSLNSIRELEFKSSATVRSMYNVVENHSREDKQRILKMQAMEKETEAADIKMKEEERRRKIGLANKGKVPWNKGRKHTEDTRRRIKQRTIEALRNPKVRDKMTEHQQPHSDETKEKIRASVKQVWVERSRSKRLKEKFISVWSENIAEAARKGGSGEAELNWDSYEKSKRVMSSEQLQLSEEKARTREQTKMRREEAKTEKMRRVVERKKERQERDQREVKTRKPKQNKENATIASRSKLKNKLTKIHKKKTSLAKVAIVKDSVVSVAAKLENLDLELIKKERTRGELSLADQIQAAKSLRGNDILSRVGLFAMKSMDFD</sequence>
<proteinExistence type="predicted"/>
<name>A0A397YTE3_BRACM</name>
<evidence type="ECO:0000259" key="2">
    <source>
        <dbReference type="Pfam" id="PF07460"/>
    </source>
</evidence>
<dbReference type="GO" id="GO:0003677">
    <property type="term" value="F:DNA binding"/>
    <property type="evidence" value="ECO:0007669"/>
    <property type="project" value="InterPro"/>
</dbReference>
<reference evidence="3 4" key="1">
    <citation type="submission" date="2018-06" db="EMBL/GenBank/DDBJ databases">
        <title>WGS assembly of Brassica rapa FPsc.</title>
        <authorList>
            <person name="Bowman J."/>
            <person name="Kohchi T."/>
            <person name="Yamato K."/>
            <person name="Jenkins J."/>
            <person name="Shu S."/>
            <person name="Ishizaki K."/>
            <person name="Yamaoka S."/>
            <person name="Nishihama R."/>
            <person name="Nakamura Y."/>
            <person name="Berger F."/>
            <person name="Adam C."/>
            <person name="Aki S."/>
            <person name="Althoff F."/>
            <person name="Araki T."/>
            <person name="Arteaga-Vazquez M."/>
            <person name="Balasubrmanian S."/>
            <person name="Bauer D."/>
            <person name="Boehm C."/>
            <person name="Briginshaw L."/>
            <person name="Caballero-Perez J."/>
            <person name="Catarino B."/>
            <person name="Chen F."/>
            <person name="Chiyoda S."/>
            <person name="Chovatia M."/>
            <person name="Davies K."/>
            <person name="Delmans M."/>
            <person name="Demura T."/>
            <person name="Dierschke T."/>
            <person name="Dolan L."/>
            <person name="Dorantes-Acosta A."/>
            <person name="Eklund D."/>
            <person name="Florent S."/>
            <person name="Flores-Sandoval E."/>
            <person name="Fujiyama A."/>
            <person name="Fukuzawa H."/>
            <person name="Galik B."/>
            <person name="Grimanelli D."/>
            <person name="Grimwood J."/>
            <person name="Grossniklaus U."/>
            <person name="Hamada T."/>
            <person name="Haseloff J."/>
            <person name="Hetherington A."/>
            <person name="Higo A."/>
            <person name="Hirakawa Y."/>
            <person name="Hundley H."/>
            <person name="Ikeda Y."/>
            <person name="Inoue K."/>
            <person name="Inoue S."/>
            <person name="Ishida S."/>
            <person name="Jia Q."/>
            <person name="Kakita M."/>
            <person name="Kanazawa T."/>
            <person name="Kawai Y."/>
            <person name="Kawashima T."/>
            <person name="Kennedy M."/>
            <person name="Kinose K."/>
            <person name="Kinoshita T."/>
            <person name="Kohara Y."/>
            <person name="Koide E."/>
            <person name="Komatsu K."/>
            <person name="Kopischke S."/>
            <person name="Kubo M."/>
            <person name="Kyozuka J."/>
            <person name="Lagercrantz U."/>
            <person name="Lin S."/>
            <person name="Lindquist E."/>
            <person name="Lipzen A."/>
            <person name="Lu C."/>
            <person name="Luna E."/>
            <person name="Martienssen R."/>
            <person name="Minamino N."/>
            <person name="Mizutani M."/>
            <person name="Mizutani M."/>
            <person name="Mochizuki N."/>
            <person name="Monte I."/>
            <person name="Mosher R."/>
            <person name="Nagasaki H."/>
            <person name="Nakagami H."/>
            <person name="Naramoto S."/>
            <person name="Nishitani K."/>
            <person name="Ohtani M."/>
            <person name="Okamoto T."/>
            <person name="Okumura M."/>
            <person name="Phillips J."/>
            <person name="Pollak B."/>
            <person name="Reinders A."/>
            <person name="Roevekamp M."/>
            <person name="Sano R."/>
            <person name="Sawa S."/>
            <person name="Schmid M."/>
            <person name="Shirakawa M."/>
            <person name="Solano R."/>
            <person name="Spunde A."/>
            <person name="Suetsugu N."/>
            <person name="Sugano S."/>
            <person name="Sugiyama A."/>
            <person name="Sun R."/>
            <person name="Suzuki Y."/>
            <person name="Takenaka M."/>
            <person name="Takezawa D."/>
            <person name="Tomogane H."/>
            <person name="Tsuzuki M."/>
            <person name="Ueda T."/>
            <person name="Umeda M."/>
            <person name="Ward J."/>
            <person name="Watanabe Y."/>
            <person name="Yazaki K."/>
            <person name="Yokoyama R."/>
            <person name="Yoshitake Y."/>
            <person name="Yotsui I."/>
            <person name="Zachgo S."/>
            <person name="Schmutz J."/>
        </authorList>
    </citation>
    <scope>NUCLEOTIDE SEQUENCE [LARGE SCALE GENOMIC DNA]</scope>
    <source>
        <strain evidence="4">cv. B-3</strain>
    </source>
</reference>
<dbReference type="PANTHER" id="PTHR34199:SF7">
    <property type="entry name" value="NUCLEASE ASSOCIATED MODULAR DOMAIN-CONTAINING PROTEIN"/>
    <property type="match status" value="1"/>
</dbReference>
<evidence type="ECO:0000256" key="1">
    <source>
        <dbReference type="SAM" id="MobiDB-lite"/>
    </source>
</evidence>
<feature type="compositionally biased region" description="Basic and acidic residues" evidence="1">
    <location>
        <begin position="294"/>
        <end position="336"/>
    </location>
</feature>